<comment type="caution">
    <text evidence="1">The sequence shown here is derived from an EMBL/GenBank/DDBJ whole genome shotgun (WGS) entry which is preliminary data.</text>
</comment>
<reference evidence="1" key="1">
    <citation type="submission" date="2020-06" db="EMBL/GenBank/DDBJ databases">
        <authorList>
            <person name="Li T."/>
            <person name="Hu X."/>
            <person name="Zhang T."/>
            <person name="Song X."/>
            <person name="Zhang H."/>
            <person name="Dai N."/>
            <person name="Sheng W."/>
            <person name="Hou X."/>
            <person name="Wei L."/>
        </authorList>
    </citation>
    <scope>NUCLEOTIDE SEQUENCE</scope>
    <source>
        <strain evidence="1">K16</strain>
        <tissue evidence="1">Leaf</tissue>
    </source>
</reference>
<dbReference type="PANTHER" id="PTHR33325:SF11">
    <property type="entry name" value="COLD SHOCK DOMAIN-CONTAINING PROTEIN 4-LIKE"/>
    <property type="match status" value="1"/>
</dbReference>
<dbReference type="EMBL" id="JACGWL010000004">
    <property type="protein sequence ID" value="KAK4404374.1"/>
    <property type="molecule type" value="Genomic_DNA"/>
</dbReference>
<sequence>MTPSVVLVVHDYGLSSGYFGPLSFVLDCLAPWAIGVDAEIHLDANGLENNIKQGNKASNQDKAKAIIFLRRHLHEGLKIEYLMIKDPFVLWNNLKKRYDHQKTVILPKARYDWMHLRLQEFKTQQYREKGFTKYSELISCLLVAEQNNELLLKNHESRPTGSAPFPKVNVATRNHYNHESYRGRGHNHSHGRGHERGYRGVILRIYLSTRSEKW</sequence>
<proteinExistence type="predicted"/>
<evidence type="ECO:0000313" key="2">
    <source>
        <dbReference type="Proteomes" id="UP001289374"/>
    </source>
</evidence>
<name>A0AAE2C0B9_9LAMI</name>
<organism evidence="1 2">
    <name type="scientific">Sesamum angolense</name>
    <dbReference type="NCBI Taxonomy" id="2727404"/>
    <lineage>
        <taxon>Eukaryota</taxon>
        <taxon>Viridiplantae</taxon>
        <taxon>Streptophyta</taxon>
        <taxon>Embryophyta</taxon>
        <taxon>Tracheophyta</taxon>
        <taxon>Spermatophyta</taxon>
        <taxon>Magnoliopsida</taxon>
        <taxon>eudicotyledons</taxon>
        <taxon>Gunneridae</taxon>
        <taxon>Pentapetalae</taxon>
        <taxon>asterids</taxon>
        <taxon>lamiids</taxon>
        <taxon>Lamiales</taxon>
        <taxon>Pedaliaceae</taxon>
        <taxon>Sesamum</taxon>
    </lineage>
</organism>
<dbReference type="AlphaFoldDB" id="A0AAE2C0B9"/>
<keyword evidence="2" id="KW-1185">Reference proteome</keyword>
<dbReference type="Proteomes" id="UP001289374">
    <property type="component" value="Unassembled WGS sequence"/>
</dbReference>
<dbReference type="PANTHER" id="PTHR33325">
    <property type="entry name" value="ZINC FINGER, CCHC-TYPE-RELATED"/>
    <property type="match status" value="1"/>
</dbReference>
<reference evidence="1" key="2">
    <citation type="journal article" date="2024" name="Plant">
        <title>Genomic evolution and insights into agronomic trait innovations of Sesamum species.</title>
        <authorList>
            <person name="Miao H."/>
            <person name="Wang L."/>
            <person name="Qu L."/>
            <person name="Liu H."/>
            <person name="Sun Y."/>
            <person name="Le M."/>
            <person name="Wang Q."/>
            <person name="Wei S."/>
            <person name="Zheng Y."/>
            <person name="Lin W."/>
            <person name="Duan Y."/>
            <person name="Cao H."/>
            <person name="Xiong S."/>
            <person name="Wang X."/>
            <person name="Wei L."/>
            <person name="Li C."/>
            <person name="Ma Q."/>
            <person name="Ju M."/>
            <person name="Zhao R."/>
            <person name="Li G."/>
            <person name="Mu C."/>
            <person name="Tian Q."/>
            <person name="Mei H."/>
            <person name="Zhang T."/>
            <person name="Gao T."/>
            <person name="Zhang H."/>
        </authorList>
    </citation>
    <scope>NUCLEOTIDE SEQUENCE</scope>
    <source>
        <strain evidence="1">K16</strain>
    </source>
</reference>
<protein>
    <submittedName>
        <fullName evidence="1">Uncharacterized protein</fullName>
    </submittedName>
</protein>
<evidence type="ECO:0000313" key="1">
    <source>
        <dbReference type="EMBL" id="KAK4404374.1"/>
    </source>
</evidence>
<gene>
    <name evidence="1" type="ORF">Sango_0806000</name>
</gene>
<accession>A0AAE2C0B9</accession>